<dbReference type="OrthoDB" id="8584507at2"/>
<protein>
    <submittedName>
        <fullName evidence="1">Uncharacterized protein</fullName>
    </submittedName>
</protein>
<proteinExistence type="predicted"/>
<dbReference type="KEGG" id="iod:EJO50_01750"/>
<accession>A0A3S8ZPD6</accession>
<dbReference type="EMBL" id="CP034433">
    <property type="protein sequence ID" value="AZN35323.1"/>
    <property type="molecule type" value="Genomic_DNA"/>
</dbReference>
<evidence type="ECO:0000313" key="2">
    <source>
        <dbReference type="Proteomes" id="UP000282438"/>
    </source>
</evidence>
<gene>
    <name evidence="1" type="ORF">EJO50_01750</name>
</gene>
<name>A0A3S8ZPD6_9NEIS</name>
<dbReference type="Proteomes" id="UP000282438">
    <property type="component" value="Chromosome"/>
</dbReference>
<sequence length="268" mass="29235">MAISYSAAAASAFIVLLTACGGGVVFVGDLPAPLPDPWSGPTRYAAYKPEAGSNMTPISVASTDGEVFLGGQKRYFQSKQGSLGFVFTAGHPWNLDGDRFSGGSEQISGNRIDFLLYADQKSRANIGNGSKNIVNPAMDFISLCAPDQQHFLINTAATRLYDSSPFLDKSLLSKRYERGTCSEEGSRRAIIFDANGGANIKNGNTIEEIFSFTELNKLAQGQSLPTSDNMGIRNMLFYQFRDANGTRLAIQELVSYPDNTKNYIRIWY</sequence>
<dbReference type="RefSeq" id="WP_125971295.1">
    <property type="nucleotide sequence ID" value="NZ_CP034433.1"/>
</dbReference>
<keyword evidence="2" id="KW-1185">Reference proteome</keyword>
<organism evidence="1 2">
    <name type="scientific">Iodobacter ciconiae</name>
    <dbReference type="NCBI Taxonomy" id="2496266"/>
    <lineage>
        <taxon>Bacteria</taxon>
        <taxon>Pseudomonadati</taxon>
        <taxon>Pseudomonadota</taxon>
        <taxon>Betaproteobacteria</taxon>
        <taxon>Neisseriales</taxon>
        <taxon>Chitinibacteraceae</taxon>
        <taxon>Iodobacter</taxon>
    </lineage>
</organism>
<evidence type="ECO:0000313" key="1">
    <source>
        <dbReference type="EMBL" id="AZN35323.1"/>
    </source>
</evidence>
<dbReference type="AlphaFoldDB" id="A0A3S8ZPD6"/>
<reference evidence="1 2" key="1">
    <citation type="submission" date="2018-12" db="EMBL/GenBank/DDBJ databases">
        <title>Complete genome sequence of Iodobacter sp. H11R3.</title>
        <authorList>
            <person name="Bae J.-W."/>
        </authorList>
    </citation>
    <scope>NUCLEOTIDE SEQUENCE [LARGE SCALE GENOMIC DNA]</scope>
    <source>
        <strain evidence="1 2">H11R3</strain>
    </source>
</reference>